<evidence type="ECO:0000313" key="2">
    <source>
        <dbReference type="EMBL" id="RLK51912.1"/>
    </source>
</evidence>
<dbReference type="AlphaFoldDB" id="A0A498C7Z5"/>
<sequence>MPTVRQADNQLAHVAIIGRGLLARAFNAAELQQLDTTVFASGVSNSQESDPAQYQREADLLADALRACPGRFVYFSTCSVTDDDRAGTPYAVHKRKMEALIQARGNHLILRLPQVVGNTDNPHTLVNHLVSHIRAGDPLQLWSHAVRCLVDVDHVAAITMHLLRGGLERDRKLDLAPPESLTLQQLLPLVEETLGQQAVYTLIDRGGGATPDSATFCIYAGPAGIDASPGYTRRLLRKYYGAGHD</sequence>
<proteinExistence type="predicted"/>
<name>A0A498C7Z5_9GAMM</name>
<dbReference type="Proteomes" id="UP000274786">
    <property type="component" value="Unassembled WGS sequence"/>
</dbReference>
<gene>
    <name evidence="2" type="ORF">BCL79_3055</name>
</gene>
<evidence type="ECO:0000259" key="1">
    <source>
        <dbReference type="Pfam" id="PF01370"/>
    </source>
</evidence>
<evidence type="ECO:0000313" key="3">
    <source>
        <dbReference type="Proteomes" id="UP000274786"/>
    </source>
</evidence>
<dbReference type="Pfam" id="PF01370">
    <property type="entry name" value="Epimerase"/>
    <property type="match status" value="1"/>
</dbReference>
<feature type="domain" description="NAD-dependent epimerase/dehydratase" evidence="1">
    <location>
        <begin position="34"/>
        <end position="164"/>
    </location>
</feature>
<reference evidence="2 3" key="1">
    <citation type="submission" date="2018-10" db="EMBL/GenBank/DDBJ databases">
        <title>Comparative analysis of microorganisms from saline springs in Andes Mountain Range, Colombia.</title>
        <authorList>
            <person name="Rubin E."/>
        </authorList>
    </citation>
    <scope>NUCLEOTIDE SEQUENCE [LARGE SCALE GENOMIC DNA]</scope>
    <source>
        <strain evidence="2 3">USBA GBX 843</strain>
    </source>
</reference>
<dbReference type="InterPro" id="IPR036291">
    <property type="entry name" value="NAD(P)-bd_dom_sf"/>
</dbReference>
<comment type="caution">
    <text evidence="2">The sequence shown here is derived from an EMBL/GenBank/DDBJ whole genome shotgun (WGS) entry which is preliminary data.</text>
</comment>
<accession>A0A498C7Z5</accession>
<protein>
    <submittedName>
        <fullName evidence="2">Nucleoside-diphosphate-sugar epimerase</fullName>
    </submittedName>
</protein>
<dbReference type="EMBL" id="RCDC01000006">
    <property type="protein sequence ID" value="RLK51912.1"/>
    <property type="molecule type" value="Genomic_DNA"/>
</dbReference>
<dbReference type="InterPro" id="IPR001509">
    <property type="entry name" value="Epimerase_deHydtase"/>
</dbReference>
<dbReference type="SUPFAM" id="SSF51735">
    <property type="entry name" value="NAD(P)-binding Rossmann-fold domains"/>
    <property type="match status" value="1"/>
</dbReference>
<organism evidence="2 3">
    <name type="scientific">Stenotrophomonas rhizophila</name>
    <dbReference type="NCBI Taxonomy" id="216778"/>
    <lineage>
        <taxon>Bacteria</taxon>
        <taxon>Pseudomonadati</taxon>
        <taxon>Pseudomonadota</taxon>
        <taxon>Gammaproteobacteria</taxon>
        <taxon>Lysobacterales</taxon>
        <taxon>Lysobacteraceae</taxon>
        <taxon>Stenotrophomonas</taxon>
    </lineage>
</organism>
<dbReference type="OrthoDB" id="1247029at2"/>
<dbReference type="Gene3D" id="3.40.50.720">
    <property type="entry name" value="NAD(P)-binding Rossmann-like Domain"/>
    <property type="match status" value="1"/>
</dbReference>